<evidence type="ECO:0000256" key="20">
    <source>
        <dbReference type="ARBA" id="ARBA00079124"/>
    </source>
</evidence>
<keyword evidence="11" id="KW-0832">Ubl conjugation</keyword>
<dbReference type="EMBL" id="AJWK01013857">
    <property type="status" value="NOT_ANNOTATED_CDS"/>
    <property type="molecule type" value="Genomic_DNA"/>
</dbReference>
<dbReference type="EMBL" id="GITU01002252">
    <property type="protein sequence ID" value="MBC1170955.1"/>
    <property type="molecule type" value="Transcribed_RNA"/>
</dbReference>
<dbReference type="PROSITE" id="PS00170">
    <property type="entry name" value="CSA_PPIASE_1"/>
    <property type="match status" value="1"/>
</dbReference>
<dbReference type="SMART" id="SM00233">
    <property type="entry name" value="PH"/>
    <property type="match status" value="1"/>
</dbReference>
<evidence type="ECO:0000256" key="19">
    <source>
        <dbReference type="ARBA" id="ARBA00078275"/>
    </source>
</evidence>
<dbReference type="InterPro" id="IPR044666">
    <property type="entry name" value="Cyclophilin_A-like"/>
</dbReference>
<evidence type="ECO:0000256" key="17">
    <source>
        <dbReference type="ARBA" id="ARBA00061807"/>
    </source>
</evidence>
<dbReference type="InterPro" id="IPR020892">
    <property type="entry name" value="Cyclophilin-type_PPIase_CS"/>
</dbReference>
<feature type="region of interest" description="Disordered" evidence="22">
    <location>
        <begin position="329"/>
        <end position="355"/>
    </location>
</feature>
<dbReference type="SUPFAM" id="SSF50729">
    <property type="entry name" value="PH domain-like"/>
    <property type="match status" value="1"/>
</dbReference>
<dbReference type="PANTHER" id="PTHR45625">
    <property type="entry name" value="PEPTIDYL-PROLYL CIS-TRANS ISOMERASE-RELATED"/>
    <property type="match status" value="1"/>
</dbReference>
<keyword evidence="6" id="KW-1017">Isopeptide bond</keyword>
<dbReference type="Proteomes" id="UP000092461">
    <property type="component" value="Unassembled WGS sequence"/>
</dbReference>
<evidence type="ECO:0000256" key="11">
    <source>
        <dbReference type="ARBA" id="ARBA00022843"/>
    </source>
</evidence>
<dbReference type="GO" id="GO:0061630">
    <property type="term" value="F:ubiquitin protein ligase activity"/>
    <property type="evidence" value="ECO:0007669"/>
    <property type="project" value="UniProtKB-EC"/>
</dbReference>
<evidence type="ECO:0000256" key="16">
    <source>
        <dbReference type="ARBA" id="ARBA00059251"/>
    </source>
</evidence>
<dbReference type="CDD" id="cd13273">
    <property type="entry name" value="PH_SWAP-70"/>
    <property type="match status" value="1"/>
</dbReference>
<feature type="domain" description="PPIase cyclophilin-type" evidence="24">
    <location>
        <begin position="816"/>
        <end position="963"/>
    </location>
</feature>
<dbReference type="VEuPathDB" id="VectorBase:LLONM1_006912"/>
<evidence type="ECO:0000259" key="25">
    <source>
        <dbReference type="PROSITE" id="PS51698"/>
    </source>
</evidence>
<name>A0A1B0CIX4_LUTLO</name>
<dbReference type="Gene3D" id="2.40.100.10">
    <property type="entry name" value="Cyclophilin-like"/>
    <property type="match status" value="1"/>
</dbReference>
<evidence type="ECO:0000256" key="21">
    <source>
        <dbReference type="SAM" id="Coils"/>
    </source>
</evidence>
<accession>A0A1B0CIX4</accession>
<dbReference type="FunFam" id="3.30.40.10:FF:000079">
    <property type="entry name" value="Peptidyl-prolyl cis-trans isomerase 2"/>
    <property type="match status" value="1"/>
</dbReference>
<dbReference type="GO" id="GO:0006457">
    <property type="term" value="P:protein folding"/>
    <property type="evidence" value="ECO:0007669"/>
    <property type="project" value="InterPro"/>
</dbReference>
<keyword evidence="9" id="KW-0747">Spliceosome</keyword>
<dbReference type="PROSITE" id="PS50072">
    <property type="entry name" value="CSA_PPIASE_2"/>
    <property type="match status" value="1"/>
</dbReference>
<dbReference type="SUPFAM" id="SSF50891">
    <property type="entry name" value="Cyclophilin-like"/>
    <property type="match status" value="1"/>
</dbReference>
<dbReference type="Pfam" id="PF00169">
    <property type="entry name" value="PH"/>
    <property type="match status" value="1"/>
</dbReference>
<dbReference type="GO" id="GO:0006397">
    <property type="term" value="P:mRNA processing"/>
    <property type="evidence" value="ECO:0007669"/>
    <property type="project" value="UniProtKB-KW"/>
</dbReference>
<evidence type="ECO:0000256" key="1">
    <source>
        <dbReference type="ARBA" id="ARBA00000900"/>
    </source>
</evidence>
<evidence type="ECO:0000256" key="8">
    <source>
        <dbReference type="ARBA" id="ARBA00022679"/>
    </source>
</evidence>
<proteinExistence type="inferred from homology"/>
<dbReference type="InterPro" id="IPR001849">
    <property type="entry name" value="PH_domain"/>
</dbReference>
<dbReference type="FunFam" id="2.40.100.10:FF:000018">
    <property type="entry name" value="Peptidyl-prolyl cis-trans isomerase-like 2"/>
    <property type="match status" value="1"/>
</dbReference>
<comment type="catalytic activity">
    <reaction evidence="1">
        <text>S-ubiquitinyl-[E2 ubiquitin-conjugating enzyme]-L-cysteine + [acceptor protein]-L-lysine = [E2 ubiquitin-conjugating enzyme]-L-cysteine + N(6)-ubiquitinyl-[acceptor protein]-L-lysine.</text>
        <dbReference type="EC" id="2.3.2.27"/>
    </reaction>
</comment>
<comment type="pathway">
    <text evidence="3">Protein modification; protein ubiquitination.</text>
</comment>
<evidence type="ECO:0000256" key="6">
    <source>
        <dbReference type="ARBA" id="ARBA00022499"/>
    </source>
</evidence>
<evidence type="ECO:0000259" key="24">
    <source>
        <dbReference type="PROSITE" id="PS50072"/>
    </source>
</evidence>
<keyword evidence="7" id="KW-0507">mRNA processing</keyword>
<dbReference type="InterPro" id="IPR026951">
    <property type="entry name" value="PPIL2_U-box_dom"/>
</dbReference>
<dbReference type="Gene3D" id="3.30.40.10">
    <property type="entry name" value="Zinc/RING finger domain, C3HC4 (zinc finger)"/>
    <property type="match status" value="1"/>
</dbReference>
<dbReference type="InterPro" id="IPR013083">
    <property type="entry name" value="Znf_RING/FYVE/PHD"/>
</dbReference>
<keyword evidence="13 21" id="KW-0175">Coiled coil</keyword>
<keyword evidence="15" id="KW-0539">Nucleus</keyword>
<keyword evidence="26" id="KW-0413">Isomerase</keyword>
<reference evidence="28" key="1">
    <citation type="submission" date="2012-05" db="EMBL/GenBank/DDBJ databases">
        <title>Whole Genome Assembly of Lutzomyia longipalpis.</title>
        <authorList>
            <person name="Richards S."/>
            <person name="Qu C."/>
            <person name="Dillon R."/>
            <person name="Worley K."/>
            <person name="Scherer S."/>
            <person name="Batterton M."/>
            <person name="Taylor A."/>
            <person name="Hawes A."/>
            <person name="Hernandez B."/>
            <person name="Kovar C."/>
            <person name="Mandapat C."/>
            <person name="Pham C."/>
            <person name="Qu C."/>
            <person name="Jing C."/>
            <person name="Bess C."/>
            <person name="Bandaranaike D."/>
            <person name="Ngo D."/>
            <person name="Ongeri F."/>
            <person name="Arias F."/>
            <person name="Lara F."/>
            <person name="Weissenberger G."/>
            <person name="Kamau G."/>
            <person name="Han H."/>
            <person name="Shen H."/>
            <person name="Dinh H."/>
            <person name="Khalil I."/>
            <person name="Jones J."/>
            <person name="Shafer J."/>
            <person name="Jayaseelan J."/>
            <person name="Quiroz J."/>
            <person name="Blankenburg K."/>
            <person name="Nguyen L."/>
            <person name="Jackson L."/>
            <person name="Francisco L."/>
            <person name="Tang L.-Y."/>
            <person name="Pu L.-L."/>
            <person name="Perales L."/>
            <person name="Lorensuhewa L."/>
            <person name="Munidasa M."/>
            <person name="Coyle M."/>
            <person name="Taylor M."/>
            <person name="Puazo M."/>
            <person name="Firestine M."/>
            <person name="Scheel M."/>
            <person name="Javaid M."/>
            <person name="Wang M."/>
            <person name="Li M."/>
            <person name="Tabassum N."/>
            <person name="Saada N."/>
            <person name="Osuji N."/>
            <person name="Aqrawi P."/>
            <person name="Fu Q."/>
            <person name="Thornton R."/>
            <person name="Raj R."/>
            <person name="Goodspeed R."/>
            <person name="Mata R."/>
            <person name="Najjar R."/>
            <person name="Gubbala S."/>
            <person name="Lee S."/>
            <person name="Denson S."/>
            <person name="Patil S."/>
            <person name="Macmil S."/>
            <person name="Qi S."/>
            <person name="Matskevitch T."/>
            <person name="Palculict T."/>
            <person name="Mathew T."/>
            <person name="Vee V."/>
            <person name="Velamala V."/>
            <person name="Korchina V."/>
            <person name="Cai W."/>
            <person name="Liu W."/>
            <person name="Dai W."/>
            <person name="Zou X."/>
            <person name="Zhu Y."/>
            <person name="Zhang Y."/>
            <person name="Wu Y.-Q."/>
            <person name="Xin Y."/>
            <person name="Nazarath L."/>
            <person name="Kovar C."/>
            <person name="Han Y."/>
            <person name="Muzny D."/>
            <person name="Gibbs R."/>
        </authorList>
    </citation>
    <scope>NUCLEOTIDE SEQUENCE [LARGE SCALE GENOMIC DNA]</scope>
    <source>
        <strain evidence="28">Jacobina</strain>
    </source>
</reference>
<evidence type="ECO:0000256" key="12">
    <source>
        <dbReference type="ARBA" id="ARBA00022990"/>
    </source>
</evidence>
<feature type="coiled-coil region" evidence="21">
    <location>
        <begin position="972"/>
        <end position="1008"/>
    </location>
</feature>
<feature type="region of interest" description="Disordered" evidence="22">
    <location>
        <begin position="516"/>
        <end position="540"/>
    </location>
</feature>
<evidence type="ECO:0000313" key="28">
    <source>
        <dbReference type="Proteomes" id="UP000092461"/>
    </source>
</evidence>
<evidence type="ECO:0000256" key="9">
    <source>
        <dbReference type="ARBA" id="ARBA00022728"/>
    </source>
</evidence>
<dbReference type="GO" id="GO:0003755">
    <property type="term" value="F:peptidyl-prolyl cis-trans isomerase activity"/>
    <property type="evidence" value="ECO:0007669"/>
    <property type="project" value="InterPro"/>
</dbReference>
<comment type="subunit">
    <text evidence="17">Component of the minor spliceosome, which splices U12-type introns. Within this complex, interacts with PRPF8/PRP8, EFTUD2/SNU114 and PLRG1. Interacts with isoform 2 of BSG. Interacts (via the PPIase cyclophilin-type domain) with CRNKL1; they may form a trimeric complex with HSP90.</text>
</comment>
<dbReference type="GO" id="GO:0071013">
    <property type="term" value="C:catalytic step 2 spliceosome"/>
    <property type="evidence" value="ECO:0007669"/>
    <property type="project" value="TreeGrafter"/>
</dbReference>
<evidence type="ECO:0000256" key="13">
    <source>
        <dbReference type="ARBA" id="ARBA00023054"/>
    </source>
</evidence>
<dbReference type="EnsemblMetazoa" id="LLOJ004407-RA">
    <property type="protein sequence ID" value="LLOJ004407-PA"/>
    <property type="gene ID" value="LLOJ004407"/>
</dbReference>
<evidence type="ECO:0000256" key="14">
    <source>
        <dbReference type="ARBA" id="ARBA00023187"/>
    </source>
</evidence>
<keyword evidence="14" id="KW-0508">mRNA splicing</keyword>
<keyword evidence="12" id="KW-0007">Acetylation</keyword>
<evidence type="ECO:0000256" key="7">
    <source>
        <dbReference type="ARBA" id="ARBA00022664"/>
    </source>
</evidence>
<comment type="subcellular location">
    <subcellularLocation>
        <location evidence="2">Nucleus</location>
    </subcellularLocation>
</comment>
<dbReference type="EC" id="2.3.2.27" evidence="5"/>
<dbReference type="PROSITE" id="PS50003">
    <property type="entry name" value="PH_DOMAIN"/>
    <property type="match status" value="1"/>
</dbReference>
<protein>
    <recommendedName>
        <fullName evidence="18">RING-type E3 ubiquitin-protein ligase PPIL2</fullName>
        <ecNumber evidence="5">2.3.2.27</ecNumber>
    </recommendedName>
    <alternativeName>
        <fullName evidence="20">CYC4</fullName>
    </alternativeName>
    <alternativeName>
        <fullName evidence="19">Probable inactive peptidyl-prolyl cis-trans isomerase-like 2</fullName>
    </alternativeName>
</protein>
<sequence length="1047" mass="122202">MAVLLRNVTNSIWHAFSALHQEQDGMVNKTKLKVLTANLATLLDLYGVERGLDHFRSTATLNFEHFKFYLAQEVFSCLPNTLTLSQLRNHEAKIDEICWLVCRQKYTSQRESSIYPEEAIYKLFRIFCMFSDLVVRSDGNCQVLMHSSEAIQIVHQLLNLLGLDYEAEKKYEYLVNSDLTYRFEQFLSLVEFREVREGTFECIESLYEAVDEIYQIYIKDIIKKGYLLRRGYLLPTLREYWFVLQPCELSYYKTPHLKELCGSICLDSNCMVKPFMSPSGKHDKVQRFIITSGERNFELAAHDHRSRMQWIAALQLAITYSAGKEGFQRDLTTRRRQQREATKQKRREEELERSTHIQEVEEAKVQLAREKMARVAAETQAKELEAIAREDSRRVAELEDMKLTLEKLLMEETQAKRDEEIVRALQARVLSDEWEKRSELEQLQEEQQLLLEQERQKRMEFEIKQKEKEQQLKEAEKRLKELEEERQRLDIELNLSRCKIKQSEETKEMLEARLQNMQPPTTREGSRSRNPAKMGKRQHQKDKMYLTYTEWSQFYGGKKEDSKDDENLKFKRLPFDHCCLSMVPFEHPYCDKNGNIFELQAIVDFLRKYKINPITGEPLDAKSLIKLNFQKNHEDLYHCPTLFKPFTKNSHIVAIATTGNVFSYEAIDQLNIKTKNWKDLIDDTPFTRKDIIVLQDPGNLEKFNISTFHHIRKNLRVETEEEIAEKKDPKGRLKTISMETKDILEQLEKDYKPAETVVQEKKVADKFNAAHYSTGAVAASFTSTAMETALNHEAAIIAEDDVRYERVKKKGYVRLQTNFGPLNLELHCDLVPKTCENFIKLTTQGYYDNTKFHRSIRNFMIQGGDPTGTGTGGKSFWGKKFDDEFKPNLSHTGRGVLSMANSGPNTNGSQFFITFRSCRHLDGKHTVFGKLVGGLDTLNEMEKIEVDNKDRPIEDIIIQRAQVFVDPFQEVDEQLAKDRAEEAEKLQKEREEKEKKKQQQTLVAYREGVGKYLKIQPYKNEGPSTEPAVPAKKKKNISYEFGDFSSW</sequence>
<evidence type="ECO:0000313" key="27">
    <source>
        <dbReference type="EnsemblMetazoa" id="LLOJ004407-PA"/>
    </source>
</evidence>
<feature type="domain" description="PH" evidence="23">
    <location>
        <begin position="220"/>
        <end position="319"/>
    </location>
</feature>
<dbReference type="PRINTS" id="PR00153">
    <property type="entry name" value="CSAPPISMRASE"/>
</dbReference>
<dbReference type="PANTHER" id="PTHR45625:SF1">
    <property type="entry name" value="RING-TYPE E3 UBIQUITIN-PROTEIN LIGASE PPIL2"/>
    <property type="match status" value="1"/>
</dbReference>
<evidence type="ECO:0000313" key="26">
    <source>
        <dbReference type="EMBL" id="MBC1170955.1"/>
    </source>
</evidence>
<dbReference type="VEuPathDB" id="VectorBase:LLONM1_006514"/>
<keyword evidence="10" id="KW-0833">Ubl conjugation pathway</keyword>
<keyword evidence="8" id="KW-0808">Transferase</keyword>
<dbReference type="PROSITE" id="PS51698">
    <property type="entry name" value="U_BOX"/>
    <property type="match status" value="1"/>
</dbReference>
<dbReference type="InterPro" id="IPR003613">
    <property type="entry name" value="Ubox_domain"/>
</dbReference>
<dbReference type="Pfam" id="PF00160">
    <property type="entry name" value="Pro_isomerase"/>
    <property type="match status" value="1"/>
</dbReference>
<comment type="similarity">
    <text evidence="4">Belongs to the cyclophilin-type PPIase family. PPIL2 subfamily.</text>
</comment>
<evidence type="ECO:0000256" key="3">
    <source>
        <dbReference type="ARBA" id="ARBA00004906"/>
    </source>
</evidence>
<dbReference type="InterPro" id="IPR011993">
    <property type="entry name" value="PH-like_dom_sf"/>
</dbReference>
<dbReference type="InterPro" id="IPR057837">
    <property type="entry name" value="PH_SWAP70"/>
</dbReference>
<dbReference type="InterPro" id="IPR057836">
    <property type="entry name" value="EF-hand_SWAP70_N"/>
</dbReference>
<comment type="function">
    <text evidence="16">Has a ubiquitin-protein ligase activity acting as an E3 ubiquitin protein ligase or as an ubiquitin-ubiquitin ligase promoting elongation of ubiquitin chains on substrates. By mediating 'Lys-48'-linked polyubiquitination of proteins could target them for proteasomal degradation. May also function as a chaperone, playing a role in transport to the cell membrane of BSG/Basigin for instance. Probable inactive PPIase with no peptidyl-prolyl cis-trans isomerase activity. As a component of the minor spliceosome, involved in the splicing of U12-type introns in pre-mRNAs.</text>
</comment>
<evidence type="ECO:0000256" key="5">
    <source>
        <dbReference type="ARBA" id="ARBA00012483"/>
    </source>
</evidence>
<dbReference type="CDD" id="cd16663">
    <property type="entry name" value="RING-Ubox_PPIL2"/>
    <property type="match status" value="1"/>
</dbReference>
<keyword evidence="28" id="KW-1185">Reference proteome</keyword>
<evidence type="ECO:0000256" key="15">
    <source>
        <dbReference type="ARBA" id="ARBA00023242"/>
    </source>
</evidence>
<dbReference type="Gene3D" id="2.30.29.30">
    <property type="entry name" value="Pleckstrin-homology domain (PH domain)/Phosphotyrosine-binding domain (PTB)"/>
    <property type="match status" value="1"/>
</dbReference>
<dbReference type="SUPFAM" id="SSF57850">
    <property type="entry name" value="RING/U-box"/>
    <property type="match status" value="1"/>
</dbReference>
<evidence type="ECO:0000259" key="23">
    <source>
        <dbReference type="PROSITE" id="PS50003"/>
    </source>
</evidence>
<evidence type="ECO:0000256" key="10">
    <source>
        <dbReference type="ARBA" id="ARBA00022786"/>
    </source>
</evidence>
<reference evidence="26" key="2">
    <citation type="journal article" date="2020" name="BMC">
        <title>Leishmania infection induces a limited differential gene expression in the sand fly midgut.</title>
        <authorList>
            <person name="Coutinho-Abreu I.V."/>
            <person name="Serafim T.D."/>
            <person name="Meneses C."/>
            <person name="Kamhawi S."/>
            <person name="Oliveira F."/>
            <person name="Valenzuela J.G."/>
        </authorList>
    </citation>
    <scope>NUCLEOTIDE SEQUENCE</scope>
    <source>
        <strain evidence="26">Jacobina</strain>
        <tissue evidence="26">Midgut</tissue>
    </source>
</reference>
<feature type="domain" description="U-box" evidence="25">
    <location>
        <begin position="571"/>
        <end position="644"/>
    </location>
</feature>
<dbReference type="InterPro" id="IPR029000">
    <property type="entry name" value="Cyclophilin-like_dom_sf"/>
</dbReference>
<organism evidence="27 28">
    <name type="scientific">Lutzomyia longipalpis</name>
    <name type="common">Sand fly</name>
    <dbReference type="NCBI Taxonomy" id="7200"/>
    <lineage>
        <taxon>Eukaryota</taxon>
        <taxon>Metazoa</taxon>
        <taxon>Ecdysozoa</taxon>
        <taxon>Arthropoda</taxon>
        <taxon>Hexapoda</taxon>
        <taxon>Insecta</taxon>
        <taxon>Pterygota</taxon>
        <taxon>Neoptera</taxon>
        <taxon>Endopterygota</taxon>
        <taxon>Diptera</taxon>
        <taxon>Nematocera</taxon>
        <taxon>Psychodoidea</taxon>
        <taxon>Psychodidae</taxon>
        <taxon>Lutzomyia</taxon>
        <taxon>Lutzomyia</taxon>
    </lineage>
</organism>
<dbReference type="GO" id="GO:0000209">
    <property type="term" value="P:protein polyubiquitination"/>
    <property type="evidence" value="ECO:0007669"/>
    <property type="project" value="TreeGrafter"/>
</dbReference>
<dbReference type="CDD" id="cd01923">
    <property type="entry name" value="cyclophilin_RING"/>
    <property type="match status" value="1"/>
</dbReference>
<dbReference type="VEuPathDB" id="VectorBase:LLOJ004407"/>
<dbReference type="Pfam" id="PF25530">
    <property type="entry name" value="EF-hand_SWAP70_N"/>
    <property type="match status" value="1"/>
</dbReference>
<evidence type="ECO:0000256" key="22">
    <source>
        <dbReference type="SAM" id="MobiDB-lite"/>
    </source>
</evidence>
<evidence type="ECO:0000256" key="2">
    <source>
        <dbReference type="ARBA" id="ARBA00004123"/>
    </source>
</evidence>
<dbReference type="GO" id="GO:0008380">
    <property type="term" value="P:RNA splicing"/>
    <property type="evidence" value="ECO:0007669"/>
    <property type="project" value="UniProtKB-KW"/>
</dbReference>
<dbReference type="InterPro" id="IPR002130">
    <property type="entry name" value="Cyclophilin-type_PPIase_dom"/>
</dbReference>
<evidence type="ECO:0000256" key="18">
    <source>
        <dbReference type="ARBA" id="ARBA00073734"/>
    </source>
</evidence>
<evidence type="ECO:0000256" key="4">
    <source>
        <dbReference type="ARBA" id="ARBA00007930"/>
    </source>
</evidence>
<reference evidence="27" key="3">
    <citation type="submission" date="2020-05" db="UniProtKB">
        <authorList>
            <consortium name="EnsemblMetazoa"/>
        </authorList>
    </citation>
    <scope>IDENTIFICATION</scope>
    <source>
        <strain evidence="27">Jacobina</strain>
    </source>
</reference>
<dbReference type="SMART" id="SM00504">
    <property type="entry name" value="Ubox"/>
    <property type="match status" value="1"/>
</dbReference>
<dbReference type="AlphaFoldDB" id="A0A1B0CIX4"/>